<organism evidence="1 2">
    <name type="scientific">Stigmatella aurantiaca</name>
    <dbReference type="NCBI Taxonomy" id="41"/>
    <lineage>
        <taxon>Bacteria</taxon>
        <taxon>Pseudomonadati</taxon>
        <taxon>Myxococcota</taxon>
        <taxon>Myxococcia</taxon>
        <taxon>Myxococcales</taxon>
        <taxon>Cystobacterineae</taxon>
        <taxon>Archangiaceae</taxon>
        <taxon>Stigmatella</taxon>
    </lineage>
</organism>
<dbReference type="GO" id="GO:0016788">
    <property type="term" value="F:hydrolase activity, acting on ester bonds"/>
    <property type="evidence" value="ECO:0007669"/>
    <property type="project" value="UniProtKB-ARBA"/>
</dbReference>
<evidence type="ECO:0000313" key="1">
    <source>
        <dbReference type="EMBL" id="SEM24621.1"/>
    </source>
</evidence>
<accession>A0A1H7WT56</accession>
<dbReference type="SUPFAM" id="SSF52266">
    <property type="entry name" value="SGNH hydrolase"/>
    <property type="match status" value="1"/>
</dbReference>
<evidence type="ECO:0008006" key="3">
    <source>
        <dbReference type="Google" id="ProtNLM"/>
    </source>
</evidence>
<proteinExistence type="predicted"/>
<dbReference type="EMBL" id="FOAP01000013">
    <property type="protein sequence ID" value="SEM24621.1"/>
    <property type="molecule type" value="Genomic_DNA"/>
</dbReference>
<dbReference type="RefSeq" id="WP_075008820.1">
    <property type="nucleotide sequence ID" value="NZ_FOAP01000013.1"/>
</dbReference>
<sequence>MTRVLFIGNSYTSVNDLPGMLADFVKHRVPGLPFITEAIAPGGATLRSHLRQGVASQRIHEGDWQYVVLQEQSQLGRMHIDGEAFLGPPEAIFFPAVRQLVAQATAAGAKPLLYMTWSRRKDLSAQGLLTHAYARMATELGADLAPVGVAWERVRRERPSLELYAEDGSHPALAGTYLSACVMFSSLFRRPCLGAPVPLASLPEHLARYLQQVGSEVALADPLPELTVPPPPLPTLPSLSPGEPLVPARLAGRWSGTLSLYPKEQGMSPAILGLALVPQGSEAVGHARLTMRGRSAEAPVHVRLDGDTASFSIHDGSFLEAQVEFRATLRDGALQGVASAEDPQGSPWYGTWTVRPDAP</sequence>
<dbReference type="OrthoDB" id="9792428at2"/>
<name>A0A1H7WT56_STIAU</name>
<dbReference type="AlphaFoldDB" id="A0A1H7WT56"/>
<gene>
    <name evidence="1" type="ORF">SAMN05444354_113178</name>
</gene>
<evidence type="ECO:0000313" key="2">
    <source>
        <dbReference type="Proteomes" id="UP000182719"/>
    </source>
</evidence>
<dbReference type="CDD" id="cd00229">
    <property type="entry name" value="SGNH_hydrolase"/>
    <property type="match status" value="1"/>
</dbReference>
<dbReference type="Proteomes" id="UP000182719">
    <property type="component" value="Unassembled WGS sequence"/>
</dbReference>
<protein>
    <recommendedName>
        <fullName evidence="3">SGNH/GDSL hydrolase family protein</fullName>
    </recommendedName>
</protein>
<dbReference type="Gene3D" id="3.40.50.1110">
    <property type="entry name" value="SGNH hydrolase"/>
    <property type="match status" value="1"/>
</dbReference>
<reference evidence="2" key="1">
    <citation type="submission" date="2016-10" db="EMBL/GenBank/DDBJ databases">
        <authorList>
            <person name="Varghese N."/>
            <person name="Submissions S."/>
        </authorList>
    </citation>
    <scope>NUCLEOTIDE SEQUENCE [LARGE SCALE GENOMIC DNA]</scope>
    <source>
        <strain evidence="2">DSM 17044</strain>
    </source>
</reference>
<dbReference type="InterPro" id="IPR036514">
    <property type="entry name" value="SGNH_hydro_sf"/>
</dbReference>
<keyword evidence="2" id="KW-1185">Reference proteome</keyword>